<evidence type="ECO:0000313" key="4">
    <source>
        <dbReference type="Proteomes" id="UP001589683"/>
    </source>
</evidence>
<name>A0ABV5JAT4_9RHOB</name>
<dbReference type="RefSeq" id="WP_213887543.1">
    <property type="nucleotide sequence ID" value="NZ_JAGFNU010000001.1"/>
</dbReference>
<evidence type="ECO:0000313" key="3">
    <source>
        <dbReference type="EMBL" id="MFB9230565.1"/>
    </source>
</evidence>
<proteinExistence type="predicted"/>
<accession>A0ABV5JAT4</accession>
<feature type="compositionally biased region" description="Low complexity" evidence="1">
    <location>
        <begin position="197"/>
        <end position="217"/>
    </location>
</feature>
<gene>
    <name evidence="3" type="ORF">ACFFUT_02045</name>
</gene>
<protein>
    <submittedName>
        <fullName evidence="3">Energy transducer TonB</fullName>
    </submittedName>
</protein>
<feature type="compositionally biased region" description="Polar residues" evidence="1">
    <location>
        <begin position="124"/>
        <end position="144"/>
    </location>
</feature>
<sequence length="371" mass="39552">MNKGTYISGALHLIAIVLTLFGGMFDDIDDNEFEVAEVSIVSSEEFAALNQPVEVPSPVLDVTAPQAPQQEPETDAPILPASEAPQETAEVAEPETPPDADVSPDLSEITPLPEVEVEPDVPITPSTPTTENVATLLPNLSQRPTPRDSERVAPTPAAQPEPDVEIADSVQDATEPDVPAEQVQEEQVATAPEKATTEIVPETTEPPSSAPLSSPRPASRPERPVRVAETTEEPASLDTSIETALNEANTSERAPTPAASVPSGPPLTRGEKDALRLAVGSCWSLGSSSTEAMRTTVVVGVEMSRDGKPQAATIRLIDSDGPNDSATQIAFSAARRAIIRCGTRGYNLPTDKYDSWRDIEITFNPERMRTR</sequence>
<dbReference type="SUPFAM" id="SSF74653">
    <property type="entry name" value="TolA/TonB C-terminal domain"/>
    <property type="match status" value="1"/>
</dbReference>
<keyword evidence="4" id="KW-1185">Reference proteome</keyword>
<keyword evidence="2" id="KW-0812">Transmembrane</keyword>
<keyword evidence="2" id="KW-0472">Membrane</keyword>
<organism evidence="3 4">
    <name type="scientific">Pseudohalocynthiibacter aestuariivivens</name>
    <dbReference type="NCBI Taxonomy" id="1591409"/>
    <lineage>
        <taxon>Bacteria</taxon>
        <taxon>Pseudomonadati</taxon>
        <taxon>Pseudomonadota</taxon>
        <taxon>Alphaproteobacteria</taxon>
        <taxon>Rhodobacterales</taxon>
        <taxon>Paracoccaceae</taxon>
        <taxon>Pseudohalocynthiibacter</taxon>
    </lineage>
</organism>
<dbReference type="Proteomes" id="UP001589683">
    <property type="component" value="Unassembled WGS sequence"/>
</dbReference>
<evidence type="ECO:0000256" key="2">
    <source>
        <dbReference type="SAM" id="Phobius"/>
    </source>
</evidence>
<dbReference type="Gene3D" id="3.30.1150.10">
    <property type="match status" value="1"/>
</dbReference>
<dbReference type="EMBL" id="JBHMEA010000007">
    <property type="protein sequence ID" value="MFB9230565.1"/>
    <property type="molecule type" value="Genomic_DNA"/>
</dbReference>
<comment type="caution">
    <text evidence="3">The sequence shown here is derived from an EMBL/GenBank/DDBJ whole genome shotgun (WGS) entry which is preliminary data.</text>
</comment>
<evidence type="ECO:0000256" key="1">
    <source>
        <dbReference type="SAM" id="MobiDB-lite"/>
    </source>
</evidence>
<feature type="region of interest" description="Disordered" evidence="1">
    <location>
        <begin position="66"/>
        <end position="267"/>
    </location>
</feature>
<keyword evidence="2" id="KW-1133">Transmembrane helix</keyword>
<feature type="transmembrane region" description="Helical" evidence="2">
    <location>
        <begin position="6"/>
        <end position="25"/>
    </location>
</feature>
<feature type="compositionally biased region" description="Polar residues" evidence="1">
    <location>
        <begin position="237"/>
        <end position="253"/>
    </location>
</feature>
<reference evidence="3 4" key="1">
    <citation type="submission" date="2024-09" db="EMBL/GenBank/DDBJ databases">
        <authorList>
            <person name="Sun Q."/>
            <person name="Mori K."/>
        </authorList>
    </citation>
    <scope>NUCLEOTIDE SEQUENCE [LARGE SCALE GENOMIC DNA]</scope>
    <source>
        <strain evidence="3 4">CECT 8726</strain>
    </source>
</reference>